<dbReference type="PANTHER" id="PTHR31286:SF177">
    <property type="entry name" value="ENDONUCLEASE_EXONUCLEASE_PHOSPHATASE"/>
    <property type="match status" value="1"/>
</dbReference>
<sequence>SSNFDRPANRNLVEKRGNPLDNTNPLSKKDQTQEPAPYTVIQTYADRLRFNQSKKGVTIKITEPEITTKQGLPAVLYVKDEVEKDLASTCRFTLIGKFIYTMPKVELIRKNFILQTQLAGGVKIAHFNSRHVYIDLDNELDYNMVWTKQRMNIAGQVMRIQAWTPTFKPEEETPLVPIWISLPELPWHCYNKEFITSLLSPIGRVLYLDSASINKTRGSQARVKVQVDLTKERPSHIWMGYIGEDITDGR</sequence>
<dbReference type="PANTHER" id="PTHR31286">
    <property type="entry name" value="GLYCINE-RICH CELL WALL STRUCTURAL PROTEIN 1.8-LIKE"/>
    <property type="match status" value="1"/>
</dbReference>
<organism evidence="3">
    <name type="scientific">Solanum chilense</name>
    <name type="common">Tomato</name>
    <name type="synonym">Lycopersicon chilense</name>
    <dbReference type="NCBI Taxonomy" id="4083"/>
    <lineage>
        <taxon>Eukaryota</taxon>
        <taxon>Viridiplantae</taxon>
        <taxon>Streptophyta</taxon>
        <taxon>Embryophyta</taxon>
        <taxon>Tracheophyta</taxon>
        <taxon>Spermatophyta</taxon>
        <taxon>Magnoliopsida</taxon>
        <taxon>eudicotyledons</taxon>
        <taxon>Gunneridae</taxon>
        <taxon>Pentapetalae</taxon>
        <taxon>asterids</taxon>
        <taxon>lamiids</taxon>
        <taxon>Solanales</taxon>
        <taxon>Solanaceae</taxon>
        <taxon>Solanoideae</taxon>
        <taxon>Solaneae</taxon>
        <taxon>Solanum</taxon>
        <taxon>Solanum subgen. Lycopersicon</taxon>
    </lineage>
</organism>
<proteinExistence type="predicted"/>
<name>A0A6N2AHU7_SOLCI</name>
<feature type="non-terminal residue" evidence="3">
    <location>
        <position position="250"/>
    </location>
</feature>
<dbReference type="InterPro" id="IPR025558">
    <property type="entry name" value="DUF4283"/>
</dbReference>
<reference evidence="3" key="1">
    <citation type="submission" date="2019-05" db="EMBL/GenBank/DDBJ databases">
        <title>The de novo reference genome and transcriptome assemblies of the wild tomato species Solanum chilense.</title>
        <authorList>
            <person name="Stam R."/>
            <person name="Nosenko T."/>
            <person name="Hoerger A.C."/>
            <person name="Stephan W."/>
            <person name="Seidel M.A."/>
            <person name="Kuhn J.M.M."/>
            <person name="Haberer G."/>
            <person name="Tellier A."/>
        </authorList>
    </citation>
    <scope>NUCLEOTIDE SEQUENCE</scope>
    <source>
        <tissue evidence="3">Mature leaves</tissue>
    </source>
</reference>
<feature type="region of interest" description="Disordered" evidence="1">
    <location>
        <begin position="1"/>
        <end position="35"/>
    </location>
</feature>
<evidence type="ECO:0000313" key="3">
    <source>
        <dbReference type="EMBL" id="TMW81210.1"/>
    </source>
</evidence>
<comment type="caution">
    <text evidence="3">The sequence shown here is derived from an EMBL/GenBank/DDBJ whole genome shotgun (WGS) entry which is preliminary data.</text>
</comment>
<dbReference type="AlphaFoldDB" id="A0A6N2AHU7"/>
<evidence type="ECO:0000256" key="1">
    <source>
        <dbReference type="SAM" id="MobiDB-lite"/>
    </source>
</evidence>
<dbReference type="InterPro" id="IPR040256">
    <property type="entry name" value="At4g02000-like"/>
</dbReference>
<gene>
    <name evidence="3" type="ORF">EJD97_011139</name>
</gene>
<accession>A0A6N2AHU7</accession>
<protein>
    <recommendedName>
        <fullName evidence="2">DUF4283 domain-containing protein</fullName>
    </recommendedName>
</protein>
<dbReference type="Pfam" id="PF14111">
    <property type="entry name" value="DUF4283"/>
    <property type="match status" value="1"/>
</dbReference>
<feature type="non-terminal residue" evidence="3">
    <location>
        <position position="1"/>
    </location>
</feature>
<evidence type="ECO:0000259" key="2">
    <source>
        <dbReference type="Pfam" id="PF14111"/>
    </source>
</evidence>
<feature type="domain" description="DUF4283" evidence="2">
    <location>
        <begin position="88"/>
        <end position="171"/>
    </location>
</feature>
<dbReference type="EMBL" id="RXGB01028296">
    <property type="protein sequence ID" value="TMW81210.1"/>
    <property type="molecule type" value="Genomic_DNA"/>
</dbReference>